<dbReference type="GO" id="GO:0005829">
    <property type="term" value="C:cytosol"/>
    <property type="evidence" value="ECO:0007669"/>
    <property type="project" value="TreeGrafter"/>
</dbReference>
<dbReference type="GO" id="GO:0006749">
    <property type="term" value="P:glutathione metabolic process"/>
    <property type="evidence" value="ECO:0007669"/>
    <property type="project" value="TreeGrafter"/>
</dbReference>
<dbReference type="PANTHER" id="PTHR11365:SF23">
    <property type="entry name" value="HYPOTHETICAL 5-OXOPROLINASE (EUROFUNG)-RELATED"/>
    <property type="match status" value="1"/>
</dbReference>
<gene>
    <name evidence="1" type="ORF">CAK95_14860</name>
</gene>
<dbReference type="STRING" id="1235591.CAK95_14860"/>
<sequence>MSGEISAVTFEVIRNRLVAISEEMRIALQAVSGSPTVTEASDFFTGLFLPDGAVVSMGFQVSFQAPVCGQVIRHINGKPQLKVKDGDIFIGNDPYIGALHQNDVQMIGPIYAGDEIIAWAGVEAHETDVGGMDFASWCPKAREVYQEGIRIPCVKLVDQGEMREDVLEMIVTASRLPDQLGLDIRAFIATVNVARRRVTELVDRYSAKTVTDVMRRMITSSEVRLRARLRELPDGVARASDFIEHDGHQNVLYKIDCKATKKGDKLTLDFSGSSKQAPGFINATRSGLVGGCAGGVLTTLGFDIQWNQGILDPVEIVAPDGLICTAQFPAPVGSATVETIWSVSNAVMAALNKLLATSPKYRYRAQCISDGCMATFNLGGINQYGEPFGLHLMDPLAAGSGAFATKDGIDAGGPITSPVSCIADVERNEQAVPLFYLHRKLTPDTGGAGKFRGGLSAEVALTLGGIEKAMALVMTHGAEVPNTAGLAGGWPGSTVVQSMGRGAIENGVPVKGDWERFGPKPGLMPMTNRDVYSVIWQGGGGWGDPLEREAGAVAHDVASGAITADAAKEIYGVIVSNGKVDDAATEGQREKIRKDRVGHFDTDPARRSAAAPVASLSEGLFIAQDERGMHVVSRAGYILSTGNTAWRKSAQSVTFDRLPDRYRIDLHADLRCTLQYCPASGALLAVDFHRKDEKPVDDLLLDLDSIAAMAS</sequence>
<dbReference type="EMBL" id="CP021112">
    <property type="protein sequence ID" value="ARQ00211.1"/>
    <property type="molecule type" value="Genomic_DNA"/>
</dbReference>
<dbReference type="Pfam" id="PF02538">
    <property type="entry name" value="Hydantoinase_B"/>
    <property type="match status" value="1"/>
</dbReference>
<dbReference type="InterPro" id="IPR045079">
    <property type="entry name" value="Oxoprolinase-like"/>
</dbReference>
<dbReference type="AlphaFoldDB" id="A0A1W6ZSY0"/>
<dbReference type="Proteomes" id="UP000194137">
    <property type="component" value="Chromosome"/>
</dbReference>
<evidence type="ECO:0000313" key="1">
    <source>
        <dbReference type="EMBL" id="ARQ00211.1"/>
    </source>
</evidence>
<evidence type="ECO:0000313" key="2">
    <source>
        <dbReference type="Proteomes" id="UP000194137"/>
    </source>
</evidence>
<protein>
    <submittedName>
        <fullName evidence="1">5-oxoprolinase</fullName>
    </submittedName>
</protein>
<proteinExistence type="predicted"/>
<dbReference type="InterPro" id="IPR003692">
    <property type="entry name" value="Hydantoinase_B"/>
</dbReference>
<dbReference type="PANTHER" id="PTHR11365">
    <property type="entry name" value="5-OXOPROLINASE RELATED"/>
    <property type="match status" value="1"/>
</dbReference>
<dbReference type="RefSeq" id="WP_086088608.1">
    <property type="nucleotide sequence ID" value="NZ_CP021112.1"/>
</dbReference>
<dbReference type="KEGG" id="psin:CAK95_14860"/>
<organism evidence="1 2">
    <name type="scientific">Pseudorhodoplanes sinuspersici</name>
    <dbReference type="NCBI Taxonomy" id="1235591"/>
    <lineage>
        <taxon>Bacteria</taxon>
        <taxon>Pseudomonadati</taxon>
        <taxon>Pseudomonadota</taxon>
        <taxon>Alphaproteobacteria</taxon>
        <taxon>Hyphomicrobiales</taxon>
        <taxon>Pseudorhodoplanes</taxon>
    </lineage>
</organism>
<name>A0A1W6ZSY0_9HYPH</name>
<reference evidence="1 2" key="1">
    <citation type="submission" date="2017-05" db="EMBL/GenBank/DDBJ databases">
        <title>Full genome sequence of Pseudorhodoplanes sinuspersici.</title>
        <authorList>
            <person name="Dastgheib S.M.M."/>
            <person name="Shavandi M."/>
            <person name="Tirandaz H."/>
        </authorList>
    </citation>
    <scope>NUCLEOTIDE SEQUENCE [LARGE SCALE GENOMIC DNA]</scope>
    <source>
        <strain evidence="1 2">RIPI110</strain>
    </source>
</reference>
<accession>A0A1W6ZSY0</accession>
<dbReference type="GO" id="GO:0017168">
    <property type="term" value="F:5-oxoprolinase (ATP-hydrolyzing) activity"/>
    <property type="evidence" value="ECO:0007669"/>
    <property type="project" value="TreeGrafter"/>
</dbReference>
<keyword evidence="2" id="KW-1185">Reference proteome</keyword>
<dbReference type="OrthoDB" id="9761586at2"/>